<comment type="caution">
    <text evidence="2">The sequence shown here is derived from an EMBL/GenBank/DDBJ whole genome shotgun (WGS) entry which is preliminary data.</text>
</comment>
<feature type="chain" id="PRO_5029662822" evidence="1">
    <location>
        <begin position="35"/>
        <end position="155"/>
    </location>
</feature>
<gene>
    <name evidence="2" type="ORF">nbrc107697_11510</name>
</gene>
<dbReference type="AlphaFoldDB" id="A0A7I9UVZ2"/>
<dbReference type="Pfam" id="PF09203">
    <property type="entry name" value="MspA"/>
    <property type="match status" value="1"/>
</dbReference>
<organism evidence="2 3">
    <name type="scientific">Gordonia crocea</name>
    <dbReference type="NCBI Taxonomy" id="589162"/>
    <lineage>
        <taxon>Bacteria</taxon>
        <taxon>Bacillati</taxon>
        <taxon>Actinomycetota</taxon>
        <taxon>Actinomycetes</taxon>
        <taxon>Mycobacteriales</taxon>
        <taxon>Gordoniaceae</taxon>
        <taxon>Gordonia</taxon>
    </lineage>
</organism>
<evidence type="ECO:0000256" key="1">
    <source>
        <dbReference type="SAM" id="SignalP"/>
    </source>
</evidence>
<dbReference type="EMBL" id="BJOU01000001">
    <property type="protein sequence ID" value="GED97112.1"/>
    <property type="molecule type" value="Genomic_DNA"/>
</dbReference>
<accession>A0A7I9UVZ2</accession>
<feature type="signal peptide" evidence="1">
    <location>
        <begin position="1"/>
        <end position="34"/>
    </location>
</feature>
<evidence type="ECO:0000313" key="2">
    <source>
        <dbReference type="EMBL" id="GED97112.1"/>
    </source>
</evidence>
<dbReference type="InterPro" id="IPR015286">
    <property type="entry name" value="Porin_fam_mycobact-type"/>
</dbReference>
<dbReference type="RefSeq" id="WP_371864487.1">
    <property type="nucleotide sequence ID" value="NZ_BJOU01000001.1"/>
</dbReference>
<protein>
    <submittedName>
        <fullName evidence="2">Uncharacterized protein</fullName>
    </submittedName>
</protein>
<keyword evidence="1" id="KW-0732">Signal</keyword>
<name>A0A7I9UVZ2_9ACTN</name>
<dbReference type="Gene3D" id="2.60.40.1650">
    <property type="entry name" value="Porin MspA (Ig-like beta-sandwich domain)"/>
    <property type="match status" value="1"/>
</dbReference>
<keyword evidence="3" id="KW-1185">Reference proteome</keyword>
<evidence type="ECO:0000313" key="3">
    <source>
        <dbReference type="Proteomes" id="UP000444980"/>
    </source>
</evidence>
<sequence>MTKRMNSGAVLVTAAATAVAALGAVLSVPAPAHAAKQIRLPAQNSSYRMGDGTVITLNRTKERARVVGSMGGTSVHRAAWVSGKYTVRVSRDVVKIEVQPGYQVGCQVNFGGLDVGGDAGDADLRNTGGRNWTRWCGCRDDRPSWPRSGRPVQHQ</sequence>
<proteinExistence type="predicted"/>
<reference evidence="3" key="1">
    <citation type="submission" date="2019-06" db="EMBL/GenBank/DDBJ databases">
        <title>Gordonia isolated from sludge of a wastewater treatment plant.</title>
        <authorList>
            <person name="Tamura T."/>
            <person name="Aoyama K."/>
            <person name="Kang Y."/>
            <person name="Saito S."/>
            <person name="Akiyama N."/>
            <person name="Yazawa K."/>
            <person name="Gonoi T."/>
            <person name="Mikami Y."/>
        </authorList>
    </citation>
    <scope>NUCLEOTIDE SEQUENCE [LARGE SCALE GENOMIC DNA]</scope>
    <source>
        <strain evidence="3">NBRC 107697</strain>
    </source>
</reference>
<dbReference type="Proteomes" id="UP000444980">
    <property type="component" value="Unassembled WGS sequence"/>
</dbReference>